<dbReference type="InterPro" id="IPR005174">
    <property type="entry name" value="KIB1-4_b-propeller"/>
</dbReference>
<proteinExistence type="predicted"/>
<evidence type="ECO:0000259" key="2">
    <source>
        <dbReference type="Pfam" id="PF03478"/>
    </source>
</evidence>
<evidence type="ECO:0000256" key="1">
    <source>
        <dbReference type="SAM" id="SignalP"/>
    </source>
</evidence>
<feature type="chain" id="PRO_5008819290" description="KIB1-4 beta-propeller domain-containing protein" evidence="1">
    <location>
        <begin position="21"/>
        <end position="258"/>
    </location>
</feature>
<feature type="domain" description="KIB1-4 beta-propeller" evidence="2">
    <location>
        <begin position="26"/>
        <end position="215"/>
    </location>
</feature>
<gene>
    <name evidence="3" type="ORF">TRAES_3BF002700030CFD_c1</name>
    <name evidence="4" type="ORF">TRAES_3BF003100100CFD_c1</name>
</gene>
<sequence>MEGKLRMSKIILCSPNLVAALVGVGRPCHLPICHPGGASQILMCQPGASSWSVRAYDKCKLYEDMAFYQGKLYAIANDENLFVVNISQHQCTGDPQVSRVGQVIKGDPWQTVASEDDNTPGKKLYLVESRGKLLMVCRKIWVPELEDGDFSFGNEFEVFEADFAHSRWVKVTTVGDDQVLFLGRRCSRAVSVSQYGLPGDHIFFLDDDEVNRVKYGYDENTFCSAYNMRDGKVSSPHPMISWKRCDEMCLAAWLFPQD</sequence>
<feature type="signal peptide" evidence="1">
    <location>
        <begin position="1"/>
        <end position="20"/>
    </location>
</feature>
<dbReference type="PANTHER" id="PTHR33110:SF81">
    <property type="entry name" value="DUF295 DOMAIN-CONTAINING PROTEIN"/>
    <property type="match status" value="1"/>
</dbReference>
<dbReference type="AlphaFoldDB" id="A0A077RR08"/>
<reference evidence="3" key="1">
    <citation type="journal article" date="2014" name="Science">
        <title>Structural and functional partitioning of bread wheat chromosome 3B.</title>
        <authorList>
            <person name="Choulet F."/>
            <person name="Alberti A."/>
            <person name="Theil S."/>
            <person name="Glover N."/>
            <person name="Barbe V."/>
            <person name="Daron J."/>
            <person name="Pingault L."/>
            <person name="Sourdille P."/>
            <person name="Couloux A."/>
            <person name="Paux E."/>
            <person name="Leroy P."/>
            <person name="Mangenot S."/>
            <person name="Guilhot N."/>
            <person name="Le Gouis J."/>
            <person name="Balfourier F."/>
            <person name="Alaux M."/>
            <person name="Jamilloux V."/>
            <person name="Poulain J."/>
            <person name="Durand C."/>
            <person name="Bellec A."/>
            <person name="Gaspin C."/>
            <person name="Safar J."/>
            <person name="Dolezel J."/>
            <person name="Rogers J."/>
            <person name="Vandepoele K."/>
            <person name="Aury J.M."/>
            <person name="Mayer K."/>
            <person name="Berges H."/>
            <person name="Quesneville H."/>
            <person name="Wincker P."/>
            <person name="Feuillet C."/>
        </authorList>
    </citation>
    <scope>NUCLEOTIDE SEQUENCE</scope>
</reference>
<keyword evidence="1" id="KW-0732">Signal</keyword>
<protein>
    <recommendedName>
        <fullName evidence="2">KIB1-4 beta-propeller domain-containing protein</fullName>
    </recommendedName>
</protein>
<organism evidence="3">
    <name type="scientific">Triticum aestivum</name>
    <name type="common">Wheat</name>
    <dbReference type="NCBI Taxonomy" id="4565"/>
    <lineage>
        <taxon>Eukaryota</taxon>
        <taxon>Viridiplantae</taxon>
        <taxon>Streptophyta</taxon>
        <taxon>Embryophyta</taxon>
        <taxon>Tracheophyta</taxon>
        <taxon>Spermatophyta</taxon>
        <taxon>Magnoliopsida</taxon>
        <taxon>Liliopsida</taxon>
        <taxon>Poales</taxon>
        <taxon>Poaceae</taxon>
        <taxon>BOP clade</taxon>
        <taxon>Pooideae</taxon>
        <taxon>Triticodae</taxon>
        <taxon>Triticeae</taxon>
        <taxon>Triticinae</taxon>
        <taxon>Triticum</taxon>
    </lineage>
</organism>
<evidence type="ECO:0000313" key="3">
    <source>
        <dbReference type="EMBL" id="CDM82435.1"/>
    </source>
</evidence>
<name>A0A077RR08_WHEAT</name>
<dbReference type="PANTHER" id="PTHR33110">
    <property type="entry name" value="F-BOX/KELCH-REPEAT PROTEIN-RELATED"/>
    <property type="match status" value="1"/>
</dbReference>
<dbReference type="EMBL" id="HG670306">
    <property type="protein sequence ID" value="CDM82435.1"/>
    <property type="molecule type" value="Genomic_DNA"/>
</dbReference>
<evidence type="ECO:0000313" key="4">
    <source>
        <dbReference type="EMBL" id="CDM84260.1"/>
    </source>
</evidence>
<dbReference type="EMBL" id="HG670306">
    <property type="protein sequence ID" value="CDM84260.1"/>
    <property type="molecule type" value="Genomic_DNA"/>
</dbReference>
<dbReference type="HOGENOM" id="CLU_019286_9_2_1"/>
<accession>A0A077RR08</accession>
<dbReference type="Pfam" id="PF03478">
    <property type="entry name" value="Beta-prop_KIB1-4"/>
    <property type="match status" value="1"/>
</dbReference>